<feature type="compositionally biased region" description="Low complexity" evidence="2">
    <location>
        <begin position="321"/>
        <end position="341"/>
    </location>
</feature>
<accession>A0AAW2HB13</accession>
<dbReference type="EMBL" id="JARGDH010000005">
    <property type="protein sequence ID" value="KAL0266874.1"/>
    <property type="molecule type" value="Genomic_DNA"/>
</dbReference>
<feature type="region of interest" description="Disordered" evidence="2">
    <location>
        <begin position="293"/>
        <end position="350"/>
    </location>
</feature>
<dbReference type="Pfam" id="PF09755">
    <property type="entry name" value="DUF2046"/>
    <property type="match status" value="1"/>
</dbReference>
<dbReference type="PANTHER" id="PTHR15276">
    <property type="entry name" value="H4 D10S170 PROTEIN-RELATED"/>
    <property type="match status" value="1"/>
</dbReference>
<protein>
    <recommendedName>
        <fullName evidence="4">Coiled-coil domain-containing protein 6</fullName>
    </recommendedName>
</protein>
<feature type="coiled-coil region" evidence="1">
    <location>
        <begin position="133"/>
        <end position="188"/>
    </location>
</feature>
<evidence type="ECO:0008006" key="4">
    <source>
        <dbReference type="Google" id="ProtNLM"/>
    </source>
</evidence>
<comment type="caution">
    <text evidence="3">The sequence shown here is derived from an EMBL/GenBank/DDBJ whole genome shotgun (WGS) entry which is preliminary data.</text>
</comment>
<gene>
    <name evidence="3" type="ORF">PYX00_009305</name>
</gene>
<feature type="coiled-coil region" evidence="1">
    <location>
        <begin position="230"/>
        <end position="275"/>
    </location>
</feature>
<dbReference type="EMBL" id="JARGDH010000005">
    <property type="protein sequence ID" value="KAL0266875.1"/>
    <property type="molecule type" value="Genomic_DNA"/>
</dbReference>
<evidence type="ECO:0000256" key="2">
    <source>
        <dbReference type="SAM" id="MobiDB-lite"/>
    </source>
</evidence>
<name>A0AAW2HB13_9NEOP</name>
<feature type="compositionally biased region" description="Low complexity" evidence="2">
    <location>
        <begin position="7"/>
        <end position="16"/>
    </location>
</feature>
<reference evidence="3" key="1">
    <citation type="journal article" date="2024" name="Gigascience">
        <title>Chromosome-level genome of the poultry shaft louse Menopon gallinae provides insight into the host-switching and adaptive evolution of parasitic lice.</title>
        <authorList>
            <person name="Xu Y."/>
            <person name="Ma L."/>
            <person name="Liu S."/>
            <person name="Liang Y."/>
            <person name="Liu Q."/>
            <person name="He Z."/>
            <person name="Tian L."/>
            <person name="Duan Y."/>
            <person name="Cai W."/>
            <person name="Li H."/>
            <person name="Song F."/>
        </authorList>
    </citation>
    <scope>NUCLEOTIDE SEQUENCE</scope>
    <source>
        <strain evidence="3">Cailab_2023a</strain>
    </source>
</reference>
<organism evidence="3">
    <name type="scientific">Menopon gallinae</name>
    <name type="common">poultry shaft louse</name>
    <dbReference type="NCBI Taxonomy" id="328185"/>
    <lineage>
        <taxon>Eukaryota</taxon>
        <taxon>Metazoa</taxon>
        <taxon>Ecdysozoa</taxon>
        <taxon>Arthropoda</taxon>
        <taxon>Hexapoda</taxon>
        <taxon>Insecta</taxon>
        <taxon>Pterygota</taxon>
        <taxon>Neoptera</taxon>
        <taxon>Paraneoptera</taxon>
        <taxon>Psocodea</taxon>
        <taxon>Troctomorpha</taxon>
        <taxon>Phthiraptera</taxon>
        <taxon>Amblycera</taxon>
        <taxon>Menoponidae</taxon>
        <taxon>Menopon</taxon>
    </lineage>
</organism>
<dbReference type="PANTHER" id="PTHR15276:SF0">
    <property type="entry name" value="COILED-COIL DOMAIN-CONTAINING PROTEIN 6"/>
    <property type="match status" value="1"/>
</dbReference>
<proteinExistence type="predicted"/>
<feature type="region of interest" description="Disordered" evidence="2">
    <location>
        <begin position="1"/>
        <end position="27"/>
    </location>
</feature>
<dbReference type="AlphaFoldDB" id="A0AAW2HB13"/>
<keyword evidence="1" id="KW-0175">Coiled coil</keyword>
<dbReference type="InterPro" id="IPR019152">
    <property type="entry name" value="DUF2046"/>
</dbReference>
<evidence type="ECO:0000313" key="3">
    <source>
        <dbReference type="EMBL" id="KAL0266875.1"/>
    </source>
</evidence>
<evidence type="ECO:0000256" key="1">
    <source>
        <dbReference type="SAM" id="Coils"/>
    </source>
</evidence>
<feature type="region of interest" description="Disordered" evidence="2">
    <location>
        <begin position="385"/>
        <end position="427"/>
    </location>
</feature>
<sequence>MADSESDSSSVDGGPIMMPPSPIPREQMHKRIEALQQQNLILKEELETYKMKVKCLEEDNHSLRQASVIIQAKAEQEEEFISNTLLKKIQALKKEKETLAHHYEHEEECLTNDLSKKLNQLRQEKCSLEQTLEQEQECLVNKLMRKIEKLEAEMLTKQTNLEQLRREKVELENKLEQEQEALVNKLWKRMDKLEAEKRMLQIKLDQPVSDPESPRDINNGDTAANLSTHIKTLRGEVTRLRAKLANIQQEHCEKMQKYVNEEKHIREENLRLQRKLQLEVERREGLCRQLSESETSLEMEEERQISDVVTSGANARTRGVSSPIPYNPSPSSSRPLSPGGSLANSLSRDGSTNNRCYACGQSIGLGPPLNATPGDISTGIVISRSISPQRATSHRNSRDFMKPSNQSQNPAASAIIEHTSPMDITKS</sequence>
<dbReference type="EMBL" id="JARGDH010000005">
    <property type="protein sequence ID" value="KAL0266873.1"/>
    <property type="molecule type" value="Genomic_DNA"/>
</dbReference>